<evidence type="ECO:0008006" key="3">
    <source>
        <dbReference type="Google" id="ProtNLM"/>
    </source>
</evidence>
<accession>A0A397VDX0</accession>
<sequence>MNLLGPNLRVLGRRFPYLTDNEGYNSFHLTHATFNAIISQLETHPAFSATLPNVTLCGNISSLYYGFGKWGGNKNIRTNFSCSILYHEIMLHPEQWVPEGTYIIADLAYPLRTYLMKAFPNYDSLNYQE</sequence>
<evidence type="ECO:0000313" key="2">
    <source>
        <dbReference type="Proteomes" id="UP000266673"/>
    </source>
</evidence>
<reference evidence="1 2" key="1">
    <citation type="submission" date="2018-06" db="EMBL/GenBank/DDBJ databases">
        <title>Comparative genomics reveals the genomic features of Rhizophagus irregularis, R. cerebriforme, R. diaphanum and Gigaspora rosea, and their symbiotic lifestyle signature.</title>
        <authorList>
            <person name="Morin E."/>
            <person name="San Clemente H."/>
            <person name="Chen E.C.H."/>
            <person name="De La Providencia I."/>
            <person name="Hainaut M."/>
            <person name="Kuo A."/>
            <person name="Kohler A."/>
            <person name="Murat C."/>
            <person name="Tang N."/>
            <person name="Roy S."/>
            <person name="Loubradou J."/>
            <person name="Henrissat B."/>
            <person name="Grigoriev I.V."/>
            <person name="Corradi N."/>
            <person name="Roux C."/>
            <person name="Martin F.M."/>
        </authorList>
    </citation>
    <scope>NUCLEOTIDE SEQUENCE [LARGE SCALE GENOMIC DNA]</scope>
    <source>
        <strain evidence="1 2">DAOM 194757</strain>
    </source>
</reference>
<keyword evidence="2" id="KW-1185">Reference proteome</keyword>
<evidence type="ECO:0000313" key="1">
    <source>
        <dbReference type="EMBL" id="RIB20202.1"/>
    </source>
</evidence>
<proteinExistence type="predicted"/>
<organism evidence="1 2">
    <name type="scientific">Gigaspora rosea</name>
    <dbReference type="NCBI Taxonomy" id="44941"/>
    <lineage>
        <taxon>Eukaryota</taxon>
        <taxon>Fungi</taxon>
        <taxon>Fungi incertae sedis</taxon>
        <taxon>Mucoromycota</taxon>
        <taxon>Glomeromycotina</taxon>
        <taxon>Glomeromycetes</taxon>
        <taxon>Diversisporales</taxon>
        <taxon>Gigasporaceae</taxon>
        <taxon>Gigaspora</taxon>
    </lineage>
</organism>
<comment type="caution">
    <text evidence="1">The sequence shown here is derived from an EMBL/GenBank/DDBJ whole genome shotgun (WGS) entry which is preliminary data.</text>
</comment>
<protein>
    <recommendedName>
        <fullName evidence="3">DDE Tnp4 domain-containing protein</fullName>
    </recommendedName>
</protein>
<dbReference type="EMBL" id="QKWP01000430">
    <property type="protein sequence ID" value="RIB20202.1"/>
    <property type="molecule type" value="Genomic_DNA"/>
</dbReference>
<dbReference type="Proteomes" id="UP000266673">
    <property type="component" value="Unassembled WGS sequence"/>
</dbReference>
<dbReference type="AlphaFoldDB" id="A0A397VDX0"/>
<dbReference type="OrthoDB" id="2288110at2759"/>
<gene>
    <name evidence="1" type="ORF">C2G38_2179849</name>
</gene>
<name>A0A397VDX0_9GLOM</name>